<dbReference type="Pfam" id="PF16087">
    <property type="entry name" value="DUF4817"/>
    <property type="match status" value="1"/>
</dbReference>
<evidence type="ECO:0000313" key="2">
    <source>
        <dbReference type="EMBL" id="CAG7728357.1"/>
    </source>
</evidence>
<comment type="caution">
    <text evidence="2">The sequence shown here is derived from an EMBL/GenBank/DDBJ whole genome shotgun (WGS) entry which is preliminary data.</text>
</comment>
<dbReference type="Proteomes" id="UP000708208">
    <property type="component" value="Unassembled WGS sequence"/>
</dbReference>
<dbReference type="PANTHER" id="PTHR47326:SF1">
    <property type="entry name" value="HTH PSQ-TYPE DOMAIN-CONTAINING PROTEIN"/>
    <property type="match status" value="1"/>
</dbReference>
<dbReference type="PANTHER" id="PTHR47326">
    <property type="entry name" value="TRANSPOSABLE ELEMENT TC3 TRANSPOSASE-LIKE PROTEIN"/>
    <property type="match status" value="1"/>
</dbReference>
<dbReference type="AlphaFoldDB" id="A0A8J2P731"/>
<proteinExistence type="predicted"/>
<evidence type="ECO:0000259" key="1">
    <source>
        <dbReference type="Pfam" id="PF16087"/>
    </source>
</evidence>
<dbReference type="InterPro" id="IPR032135">
    <property type="entry name" value="DUF4817"/>
</dbReference>
<sequence length="184" mass="21676">MARRNVHPTWRYLDVEKRDIVLEYRYHLRNGLSIHQAVIKTKEFYRENYPNGRCPCRETVLTIDRNFKDTGSVANKKPTGRPKTAQTPANIEKIKEKMEANHKLSTRRLARQMPISRTSCRRILKKAGYKKSLATKTQKLKPSDFPKRLSFCQEMLRRFADPLLFGKAVYYKIMRSTNKQSLPM</sequence>
<gene>
    <name evidence="2" type="ORF">AFUS01_LOCUS17143</name>
</gene>
<organism evidence="2 3">
    <name type="scientific">Allacma fusca</name>
    <dbReference type="NCBI Taxonomy" id="39272"/>
    <lineage>
        <taxon>Eukaryota</taxon>
        <taxon>Metazoa</taxon>
        <taxon>Ecdysozoa</taxon>
        <taxon>Arthropoda</taxon>
        <taxon>Hexapoda</taxon>
        <taxon>Collembola</taxon>
        <taxon>Symphypleona</taxon>
        <taxon>Sminthuridae</taxon>
        <taxon>Allacma</taxon>
    </lineage>
</organism>
<reference evidence="2" key="1">
    <citation type="submission" date="2021-06" db="EMBL/GenBank/DDBJ databases">
        <authorList>
            <person name="Hodson N. C."/>
            <person name="Mongue J. A."/>
            <person name="Jaron S. K."/>
        </authorList>
    </citation>
    <scope>NUCLEOTIDE SEQUENCE</scope>
</reference>
<dbReference type="EMBL" id="CAJVCH010162486">
    <property type="protein sequence ID" value="CAG7728357.1"/>
    <property type="molecule type" value="Genomic_DNA"/>
</dbReference>
<accession>A0A8J2P731</accession>
<name>A0A8J2P731_9HEXA</name>
<protein>
    <recommendedName>
        <fullName evidence="1">DUF4817 domain-containing protein</fullName>
    </recommendedName>
</protein>
<feature type="domain" description="DUF4817" evidence="1">
    <location>
        <begin position="37"/>
        <end position="74"/>
    </location>
</feature>
<evidence type="ECO:0000313" key="3">
    <source>
        <dbReference type="Proteomes" id="UP000708208"/>
    </source>
</evidence>
<dbReference type="OrthoDB" id="10040454at2759"/>
<keyword evidence="3" id="KW-1185">Reference proteome</keyword>